<protein>
    <submittedName>
        <fullName evidence="2">Protein disulfide oxidoreductase</fullName>
    </submittedName>
</protein>
<proteinExistence type="predicted"/>
<dbReference type="InterPro" id="IPR050553">
    <property type="entry name" value="Thioredoxin_ResA/DsbE_sf"/>
</dbReference>
<organism evidence="2 3">
    <name type="scientific">Thauera propionica</name>
    <dbReference type="NCBI Taxonomy" id="2019431"/>
    <lineage>
        <taxon>Bacteria</taxon>
        <taxon>Pseudomonadati</taxon>
        <taxon>Pseudomonadota</taxon>
        <taxon>Betaproteobacteria</taxon>
        <taxon>Rhodocyclales</taxon>
        <taxon>Zoogloeaceae</taxon>
        <taxon>Thauera</taxon>
    </lineage>
</organism>
<gene>
    <name evidence="2" type="ORF">CGK74_04110</name>
</gene>
<dbReference type="Gene3D" id="3.40.30.10">
    <property type="entry name" value="Glutaredoxin"/>
    <property type="match status" value="1"/>
</dbReference>
<evidence type="ECO:0000259" key="1">
    <source>
        <dbReference type="PROSITE" id="PS51352"/>
    </source>
</evidence>
<sequence>MSEPDPAAAAAAAPVSAKPPRWRRYARDLAFVVAIVLGMHWVQTRHVPDGEAPPFVAPSAAGGELSLAEWRSAHAAGPVGLYFWADWCGICTAQQGSMDDVQADWPVLTVAMQSGDAAAVSQVLTARGLDWNTAVDADGRIAARYGLRGVPAFVVLDREGRIRSVSVGYTTEWGIRARLWWAGLMG</sequence>
<dbReference type="EMBL" id="NOIH01000003">
    <property type="protein sequence ID" value="OYD55380.1"/>
    <property type="molecule type" value="Genomic_DNA"/>
</dbReference>
<dbReference type="GO" id="GO:0016209">
    <property type="term" value="F:antioxidant activity"/>
    <property type="evidence" value="ECO:0007669"/>
    <property type="project" value="InterPro"/>
</dbReference>
<dbReference type="PANTHER" id="PTHR42852">
    <property type="entry name" value="THIOL:DISULFIDE INTERCHANGE PROTEIN DSBE"/>
    <property type="match status" value="1"/>
</dbReference>
<dbReference type="GO" id="GO:0016491">
    <property type="term" value="F:oxidoreductase activity"/>
    <property type="evidence" value="ECO:0007669"/>
    <property type="project" value="InterPro"/>
</dbReference>
<dbReference type="Pfam" id="PF00578">
    <property type="entry name" value="AhpC-TSA"/>
    <property type="match status" value="1"/>
</dbReference>
<dbReference type="PROSITE" id="PS51352">
    <property type="entry name" value="THIOREDOXIN_2"/>
    <property type="match status" value="1"/>
</dbReference>
<accession>A0A235F261</accession>
<feature type="domain" description="Thioredoxin" evidence="1">
    <location>
        <begin position="46"/>
        <end position="184"/>
    </location>
</feature>
<dbReference type="RefSeq" id="WP_094267216.1">
    <property type="nucleotide sequence ID" value="NZ_NOIH01000003.1"/>
</dbReference>
<dbReference type="InterPro" id="IPR036249">
    <property type="entry name" value="Thioredoxin-like_sf"/>
</dbReference>
<dbReference type="SUPFAM" id="SSF52833">
    <property type="entry name" value="Thioredoxin-like"/>
    <property type="match status" value="1"/>
</dbReference>
<evidence type="ECO:0000313" key="2">
    <source>
        <dbReference type="EMBL" id="OYD55380.1"/>
    </source>
</evidence>
<dbReference type="OrthoDB" id="9811352at2"/>
<dbReference type="AlphaFoldDB" id="A0A235F261"/>
<evidence type="ECO:0000313" key="3">
    <source>
        <dbReference type="Proteomes" id="UP000215181"/>
    </source>
</evidence>
<dbReference type="InterPro" id="IPR013766">
    <property type="entry name" value="Thioredoxin_domain"/>
</dbReference>
<dbReference type="InterPro" id="IPR000866">
    <property type="entry name" value="AhpC/TSA"/>
</dbReference>
<dbReference type="PANTHER" id="PTHR42852:SF17">
    <property type="entry name" value="THIOREDOXIN-LIKE PROTEIN HI_1115"/>
    <property type="match status" value="1"/>
</dbReference>
<comment type="caution">
    <text evidence="2">The sequence shown here is derived from an EMBL/GenBank/DDBJ whole genome shotgun (WGS) entry which is preliminary data.</text>
</comment>
<reference evidence="2 3" key="1">
    <citation type="submission" date="2017-07" db="EMBL/GenBank/DDBJ databases">
        <title>Thauera sp. KNDSS-Mac4 genome sequence and assembly.</title>
        <authorList>
            <person name="Mayilraj S."/>
        </authorList>
    </citation>
    <scope>NUCLEOTIDE SEQUENCE [LARGE SCALE GENOMIC DNA]</scope>
    <source>
        <strain evidence="2 3">KNDSS-Mac4</strain>
    </source>
</reference>
<keyword evidence="3" id="KW-1185">Reference proteome</keyword>
<dbReference type="Proteomes" id="UP000215181">
    <property type="component" value="Unassembled WGS sequence"/>
</dbReference>
<name>A0A235F261_9RHOO</name>